<dbReference type="AlphaFoldDB" id="A8NIC7"/>
<dbReference type="GeneID" id="6010472"/>
<dbReference type="VEuPathDB" id="FungiDB:CC1G_01645"/>
<sequence>MTMTKTTTKTKTSSGRRRLSTRYLYKTYRPECEEAFPATIEFTQQETKSKLPLKPLYKPELRVTIPVPLYFAGFMVSAGWLFEWNRRNDAKGIHAVASRATPKWAERGKEKPFMTPTVYPWPTGDYMVYFISYPASRGELEYFYDNRDAILDRYLDLMDFPSHEREIIKTRLFKWYRLMRATMSTREDLMEDLPEDMCLQYVSDSE</sequence>
<dbReference type="KEGG" id="cci:CC1G_01645"/>
<dbReference type="Proteomes" id="UP000001861">
    <property type="component" value="Unassembled WGS sequence"/>
</dbReference>
<keyword evidence="2" id="KW-1185">Reference proteome</keyword>
<organism evidence="1 2">
    <name type="scientific">Coprinopsis cinerea (strain Okayama-7 / 130 / ATCC MYA-4618 / FGSC 9003)</name>
    <name type="common">Inky cap fungus</name>
    <name type="synonym">Hormographiella aspergillata</name>
    <dbReference type="NCBI Taxonomy" id="240176"/>
    <lineage>
        <taxon>Eukaryota</taxon>
        <taxon>Fungi</taxon>
        <taxon>Dikarya</taxon>
        <taxon>Basidiomycota</taxon>
        <taxon>Agaricomycotina</taxon>
        <taxon>Agaricomycetes</taxon>
        <taxon>Agaricomycetidae</taxon>
        <taxon>Agaricales</taxon>
        <taxon>Agaricineae</taxon>
        <taxon>Psathyrellaceae</taxon>
        <taxon>Coprinopsis</taxon>
    </lineage>
</organism>
<protein>
    <submittedName>
        <fullName evidence="1">Uncharacterized protein</fullName>
    </submittedName>
</protein>
<accession>A8NIC7</accession>
<proteinExistence type="predicted"/>
<reference evidence="1 2" key="1">
    <citation type="journal article" date="2010" name="Proc. Natl. Acad. Sci. U.S.A.">
        <title>Insights into evolution of multicellular fungi from the assembled chromosomes of the mushroom Coprinopsis cinerea (Coprinus cinereus).</title>
        <authorList>
            <person name="Stajich J.E."/>
            <person name="Wilke S.K."/>
            <person name="Ahren D."/>
            <person name="Au C.H."/>
            <person name="Birren B.W."/>
            <person name="Borodovsky M."/>
            <person name="Burns C."/>
            <person name="Canback B."/>
            <person name="Casselton L.A."/>
            <person name="Cheng C.K."/>
            <person name="Deng J."/>
            <person name="Dietrich F.S."/>
            <person name="Fargo D.C."/>
            <person name="Farman M.L."/>
            <person name="Gathman A.C."/>
            <person name="Goldberg J."/>
            <person name="Guigo R."/>
            <person name="Hoegger P.J."/>
            <person name="Hooker J.B."/>
            <person name="Huggins A."/>
            <person name="James T.Y."/>
            <person name="Kamada T."/>
            <person name="Kilaru S."/>
            <person name="Kodira C."/>
            <person name="Kues U."/>
            <person name="Kupfer D."/>
            <person name="Kwan H.S."/>
            <person name="Lomsadze A."/>
            <person name="Li W."/>
            <person name="Lilly W.W."/>
            <person name="Ma L.J."/>
            <person name="Mackey A.J."/>
            <person name="Manning G."/>
            <person name="Martin F."/>
            <person name="Muraguchi H."/>
            <person name="Natvig D.O."/>
            <person name="Palmerini H."/>
            <person name="Ramesh M.A."/>
            <person name="Rehmeyer C.J."/>
            <person name="Roe B.A."/>
            <person name="Shenoy N."/>
            <person name="Stanke M."/>
            <person name="Ter-Hovhannisyan V."/>
            <person name="Tunlid A."/>
            <person name="Velagapudi R."/>
            <person name="Vision T.J."/>
            <person name="Zeng Q."/>
            <person name="Zolan M.E."/>
            <person name="Pukkila P.J."/>
        </authorList>
    </citation>
    <scope>NUCLEOTIDE SEQUENCE [LARGE SCALE GENOMIC DNA]</scope>
    <source>
        <strain evidence="2">Okayama-7 / 130 / ATCC MYA-4618 / FGSC 9003</strain>
    </source>
</reference>
<dbReference type="EMBL" id="AACS02000010">
    <property type="protein sequence ID" value="EAU87998.2"/>
    <property type="molecule type" value="Genomic_DNA"/>
</dbReference>
<dbReference type="HOGENOM" id="CLU_105492_0_0_1"/>
<evidence type="ECO:0000313" key="2">
    <source>
        <dbReference type="Proteomes" id="UP000001861"/>
    </source>
</evidence>
<dbReference type="RefSeq" id="XP_001833968.2">
    <property type="nucleotide sequence ID" value="XM_001833916.2"/>
</dbReference>
<name>A8NIC7_COPC7</name>
<evidence type="ECO:0000313" key="1">
    <source>
        <dbReference type="EMBL" id="EAU87998.2"/>
    </source>
</evidence>
<dbReference type="InParanoid" id="A8NIC7"/>
<gene>
    <name evidence="1" type="ORF">CC1G_01645</name>
</gene>
<comment type="caution">
    <text evidence="1">The sequence shown here is derived from an EMBL/GenBank/DDBJ whole genome shotgun (WGS) entry which is preliminary data.</text>
</comment>